<reference evidence="1 4" key="2">
    <citation type="submission" date="2019-07" db="EMBL/GenBank/DDBJ databases">
        <title>Whole genome shotgun sequence of Acinetobacter johnsonii NBRC 102197.</title>
        <authorList>
            <person name="Hosoyama A."/>
            <person name="Uohara A."/>
            <person name="Ohji S."/>
            <person name="Ichikawa N."/>
        </authorList>
    </citation>
    <scope>NUCLEOTIDE SEQUENCE [LARGE SCALE GENOMIC DNA]</scope>
    <source>
        <strain evidence="1 4">NBRC 102197</strain>
    </source>
</reference>
<dbReference type="PANTHER" id="PTHR39624:SF2">
    <property type="entry name" value="OSMC-LIKE PROTEIN"/>
    <property type="match status" value="1"/>
</dbReference>
<gene>
    <name evidence="2" type="ORF">ACNJC6_02682</name>
    <name evidence="1" type="ORF">AJO04nite_23260</name>
</gene>
<dbReference type="PANTHER" id="PTHR39624">
    <property type="entry name" value="PROTEIN INVOLVED IN RIMO-MEDIATED BETA-METHYLTHIOLATION OF RIBOSOMAL PROTEIN S12 YCAO"/>
    <property type="match status" value="1"/>
</dbReference>
<evidence type="ECO:0000313" key="1">
    <source>
        <dbReference type="EMBL" id="GEK45068.1"/>
    </source>
</evidence>
<evidence type="ECO:0000313" key="4">
    <source>
        <dbReference type="Proteomes" id="UP000321274"/>
    </source>
</evidence>
<dbReference type="Proteomes" id="UP000196240">
    <property type="component" value="Unassembled WGS sequence"/>
</dbReference>
<dbReference type="InterPro" id="IPR003718">
    <property type="entry name" value="OsmC/Ohr_fam"/>
</dbReference>
<evidence type="ECO:0000313" key="2">
    <source>
        <dbReference type="EMBL" id="SJX23026.1"/>
    </source>
</evidence>
<dbReference type="EMBL" id="BJUJ01000075">
    <property type="protein sequence ID" value="GEK45068.1"/>
    <property type="molecule type" value="Genomic_DNA"/>
</dbReference>
<reference evidence="2 3" key="1">
    <citation type="submission" date="2017-02" db="EMBL/GenBank/DDBJ databases">
        <authorList>
            <person name="Peterson S.W."/>
        </authorList>
    </citation>
    <scope>NUCLEOTIDE SEQUENCE [LARGE SCALE GENOMIC DNA]</scope>
    <source>
        <strain evidence="2">C6</strain>
    </source>
</reference>
<dbReference type="InterPro" id="IPR036102">
    <property type="entry name" value="OsmC/Ohrsf"/>
</dbReference>
<name>A0A1R7QFR4_ACIJO</name>
<evidence type="ECO:0000313" key="3">
    <source>
        <dbReference type="Proteomes" id="UP000196240"/>
    </source>
</evidence>
<accession>A0A1R7QFR4</accession>
<dbReference type="Proteomes" id="UP000321274">
    <property type="component" value="Unassembled WGS sequence"/>
</dbReference>
<protein>
    <submittedName>
        <fullName evidence="2">OsmC-like protein</fullName>
    </submittedName>
    <submittedName>
        <fullName evidence="1">Osmotically inducible protein C</fullName>
    </submittedName>
</protein>
<proteinExistence type="predicted"/>
<sequence length="132" mass="14774">MAIIANAEVKTCVEAWSGEVSTGRHQFITDKPASFGGQDKGPAPYDFICTGLISCTMITLRMYAQHKGIEWGAFSVEADFNANKEGREWISRRLSFEQTLTEEVRQKILDICQKTPVTKTLLRSVEIETSIV</sequence>
<organism evidence="2 3">
    <name type="scientific">Acinetobacter johnsonii</name>
    <dbReference type="NCBI Taxonomy" id="40214"/>
    <lineage>
        <taxon>Bacteria</taxon>
        <taxon>Pseudomonadati</taxon>
        <taxon>Pseudomonadota</taxon>
        <taxon>Gammaproteobacteria</taxon>
        <taxon>Moraxellales</taxon>
        <taxon>Moraxellaceae</taxon>
        <taxon>Acinetobacter</taxon>
    </lineage>
</organism>
<dbReference type="RefSeq" id="WP_087013900.1">
    <property type="nucleotide sequence ID" value="NZ_BJUJ01000075.1"/>
</dbReference>
<dbReference type="InterPro" id="IPR015946">
    <property type="entry name" value="KH_dom-like_a/b"/>
</dbReference>
<dbReference type="EMBL" id="FUUY01000009">
    <property type="protein sequence ID" value="SJX23026.1"/>
    <property type="molecule type" value="Genomic_DNA"/>
</dbReference>
<dbReference type="Pfam" id="PF02566">
    <property type="entry name" value="OsmC"/>
    <property type="match status" value="1"/>
</dbReference>
<dbReference type="SUPFAM" id="SSF82784">
    <property type="entry name" value="OsmC-like"/>
    <property type="match status" value="1"/>
</dbReference>
<dbReference type="AlphaFoldDB" id="A0A1R7QFR4"/>
<dbReference type="Gene3D" id="3.30.300.20">
    <property type="match status" value="1"/>
</dbReference>